<feature type="region of interest" description="Disordered" evidence="1">
    <location>
        <begin position="44"/>
        <end position="73"/>
    </location>
</feature>
<keyword evidence="3" id="KW-1185">Reference proteome</keyword>
<dbReference type="EMBL" id="KN121589">
    <property type="protein sequence ID" value="KFO35959.1"/>
    <property type="molecule type" value="Genomic_DNA"/>
</dbReference>
<organism evidence="2 3">
    <name type="scientific">Fukomys damarensis</name>
    <name type="common">Damaraland mole rat</name>
    <name type="synonym">Cryptomys damarensis</name>
    <dbReference type="NCBI Taxonomy" id="885580"/>
    <lineage>
        <taxon>Eukaryota</taxon>
        <taxon>Metazoa</taxon>
        <taxon>Chordata</taxon>
        <taxon>Craniata</taxon>
        <taxon>Vertebrata</taxon>
        <taxon>Euteleostomi</taxon>
        <taxon>Mammalia</taxon>
        <taxon>Eutheria</taxon>
        <taxon>Euarchontoglires</taxon>
        <taxon>Glires</taxon>
        <taxon>Rodentia</taxon>
        <taxon>Hystricomorpha</taxon>
        <taxon>Bathyergidae</taxon>
        <taxon>Fukomys</taxon>
    </lineage>
</organism>
<evidence type="ECO:0000313" key="3">
    <source>
        <dbReference type="Proteomes" id="UP000028990"/>
    </source>
</evidence>
<proteinExistence type="predicted"/>
<reference evidence="2 3" key="1">
    <citation type="submission" date="2013-11" db="EMBL/GenBank/DDBJ databases">
        <title>The Damaraland mole rat (Fukomys damarensis) genome and evolution of African mole rats.</title>
        <authorList>
            <person name="Gladyshev V.N."/>
            <person name="Fang X."/>
        </authorList>
    </citation>
    <scope>NUCLEOTIDE SEQUENCE [LARGE SCALE GENOMIC DNA]</scope>
    <source>
        <tissue evidence="2">Liver</tissue>
    </source>
</reference>
<protein>
    <submittedName>
        <fullName evidence="2">Uncharacterized protein</fullName>
    </submittedName>
</protein>
<dbReference type="AlphaFoldDB" id="A0A091DV09"/>
<gene>
    <name evidence="2" type="ORF">H920_02599</name>
</gene>
<dbReference type="Proteomes" id="UP000028990">
    <property type="component" value="Unassembled WGS sequence"/>
</dbReference>
<evidence type="ECO:0000256" key="1">
    <source>
        <dbReference type="SAM" id="MobiDB-lite"/>
    </source>
</evidence>
<feature type="region of interest" description="Disordered" evidence="1">
    <location>
        <begin position="1"/>
        <end position="27"/>
    </location>
</feature>
<sequence length="124" mass="13387">MAAGRSQPGICPDPRGSGTPSEPNPIQERAAQVHKFQSEALPYILSGGDPSQKPAQTTGTGVHCPQPKALSDNRYLDIGPTQEEAMSMETDCLWLREIPQEGYGCEIPEINIPEEESGLILAEK</sequence>
<name>A0A091DV09_FUKDA</name>
<evidence type="ECO:0000313" key="2">
    <source>
        <dbReference type="EMBL" id="KFO35959.1"/>
    </source>
</evidence>
<accession>A0A091DV09</accession>